<accession>A0ABC9FYQ6</accession>
<reference evidence="2" key="1">
    <citation type="submission" date="2024-10" db="EMBL/GenBank/DDBJ databases">
        <authorList>
            <person name="Ryan C."/>
        </authorList>
    </citation>
    <scope>NUCLEOTIDE SEQUENCE [LARGE SCALE GENOMIC DNA]</scope>
</reference>
<protein>
    <submittedName>
        <fullName evidence="2">Uncharacterized protein</fullName>
    </submittedName>
</protein>
<evidence type="ECO:0000256" key="1">
    <source>
        <dbReference type="SAM" id="Phobius"/>
    </source>
</evidence>
<feature type="transmembrane region" description="Helical" evidence="1">
    <location>
        <begin position="110"/>
        <end position="131"/>
    </location>
</feature>
<gene>
    <name evidence="2" type="ORF">URODEC1_LOCUS110177</name>
</gene>
<dbReference type="Proteomes" id="UP001497457">
    <property type="component" value="Chromosome 7b"/>
</dbReference>
<keyword evidence="3" id="KW-1185">Reference proteome</keyword>
<keyword evidence="1" id="KW-0812">Transmembrane</keyword>
<keyword evidence="1" id="KW-0472">Membrane</keyword>
<evidence type="ECO:0000313" key="2">
    <source>
        <dbReference type="EMBL" id="CAL5083836.1"/>
    </source>
</evidence>
<feature type="transmembrane region" description="Helical" evidence="1">
    <location>
        <begin position="143"/>
        <end position="160"/>
    </location>
</feature>
<feature type="transmembrane region" description="Helical" evidence="1">
    <location>
        <begin position="43"/>
        <end position="60"/>
    </location>
</feature>
<name>A0ABC9FYQ6_9POAL</name>
<feature type="transmembrane region" description="Helical" evidence="1">
    <location>
        <begin position="80"/>
        <end position="98"/>
    </location>
</feature>
<proteinExistence type="predicted"/>
<dbReference type="AlphaFoldDB" id="A0ABC9FYQ6"/>
<sequence length="170" mass="17913">MKIIRAGSKTSDMALGSGGEPALVDAAKETTEKLLNSVRNYTAFLYVGTIASSLAPRAAMKYAPDAVASAQRFLAAGYDLSLTVAFFAAATLLLQAHLARVLKPSPRPRLTPLAAWPLAVATWLCITVFFLDCLSFGDEHVGGYGEWAAAAGASVANLVMSARTVKRHLA</sequence>
<evidence type="ECO:0000313" key="3">
    <source>
        <dbReference type="Proteomes" id="UP001497457"/>
    </source>
</evidence>
<keyword evidence="1" id="KW-1133">Transmembrane helix</keyword>
<organism evidence="2 3">
    <name type="scientific">Urochloa decumbens</name>
    <dbReference type="NCBI Taxonomy" id="240449"/>
    <lineage>
        <taxon>Eukaryota</taxon>
        <taxon>Viridiplantae</taxon>
        <taxon>Streptophyta</taxon>
        <taxon>Embryophyta</taxon>
        <taxon>Tracheophyta</taxon>
        <taxon>Spermatophyta</taxon>
        <taxon>Magnoliopsida</taxon>
        <taxon>Liliopsida</taxon>
        <taxon>Poales</taxon>
        <taxon>Poaceae</taxon>
        <taxon>PACMAD clade</taxon>
        <taxon>Panicoideae</taxon>
        <taxon>Panicodae</taxon>
        <taxon>Paniceae</taxon>
        <taxon>Melinidinae</taxon>
        <taxon>Urochloa</taxon>
    </lineage>
</organism>
<dbReference type="EMBL" id="OZ075117">
    <property type="protein sequence ID" value="CAL5083836.1"/>
    <property type="molecule type" value="Genomic_DNA"/>
</dbReference>